<dbReference type="AlphaFoldDB" id="A0A212FNF9"/>
<gene>
    <name evidence="1" type="ORF">KGM_200667</name>
</gene>
<dbReference type="InParanoid" id="A0A212FNF9"/>
<evidence type="ECO:0000313" key="2">
    <source>
        <dbReference type="Proteomes" id="UP000007151"/>
    </source>
</evidence>
<sequence>METNCSEIFNYEELSVGGGGGERGGGEGDGSLRDVQNNLQLFDMWVICI</sequence>
<dbReference type="Proteomes" id="UP000007151">
    <property type="component" value="Unassembled WGS sequence"/>
</dbReference>
<name>A0A212FNF9_DANPL</name>
<accession>A0A212FNF9</accession>
<dbReference type="EMBL" id="AGBW02005428">
    <property type="protein sequence ID" value="OWR55286.1"/>
    <property type="molecule type" value="Genomic_DNA"/>
</dbReference>
<proteinExistence type="predicted"/>
<dbReference type="KEGG" id="dpl:KGM_200667"/>
<comment type="caution">
    <text evidence="1">The sequence shown here is derived from an EMBL/GenBank/DDBJ whole genome shotgun (WGS) entry which is preliminary data.</text>
</comment>
<organism evidence="1 2">
    <name type="scientific">Danaus plexippus plexippus</name>
    <dbReference type="NCBI Taxonomy" id="278856"/>
    <lineage>
        <taxon>Eukaryota</taxon>
        <taxon>Metazoa</taxon>
        <taxon>Ecdysozoa</taxon>
        <taxon>Arthropoda</taxon>
        <taxon>Hexapoda</taxon>
        <taxon>Insecta</taxon>
        <taxon>Pterygota</taxon>
        <taxon>Neoptera</taxon>
        <taxon>Endopterygota</taxon>
        <taxon>Lepidoptera</taxon>
        <taxon>Glossata</taxon>
        <taxon>Ditrysia</taxon>
        <taxon>Papilionoidea</taxon>
        <taxon>Nymphalidae</taxon>
        <taxon>Danainae</taxon>
        <taxon>Danaini</taxon>
        <taxon>Danaina</taxon>
        <taxon>Danaus</taxon>
        <taxon>Danaus</taxon>
    </lineage>
</organism>
<evidence type="ECO:0000313" key="1">
    <source>
        <dbReference type="EMBL" id="OWR55286.1"/>
    </source>
</evidence>
<reference evidence="1 2" key="1">
    <citation type="journal article" date="2011" name="Cell">
        <title>The monarch butterfly genome yields insights into long-distance migration.</title>
        <authorList>
            <person name="Zhan S."/>
            <person name="Merlin C."/>
            <person name="Boore J.L."/>
            <person name="Reppert S.M."/>
        </authorList>
    </citation>
    <scope>NUCLEOTIDE SEQUENCE [LARGE SCALE GENOMIC DNA]</scope>
    <source>
        <strain evidence="1">F-2</strain>
    </source>
</reference>
<keyword evidence="2" id="KW-1185">Reference proteome</keyword>
<protein>
    <submittedName>
        <fullName evidence="1">Uncharacterized protein</fullName>
    </submittedName>
</protein>